<proteinExistence type="predicted"/>
<dbReference type="Proteomes" id="UP001056681">
    <property type="component" value="Chromosome"/>
</dbReference>
<keyword evidence="1" id="KW-0732">Signal</keyword>
<protein>
    <submittedName>
        <fullName evidence="2">Nuclear transport factor 2 family protein</fullName>
    </submittedName>
</protein>
<sequence length="156" mass="17459">MKLALLFAALVLAATPSFAEDTPKAQIQQVVNRFQAAIKAHDGQALGTLFLPDSKAWIMAMGDSTYQKMRQKHPDAASFKSGTWQEFVAYVGGTKDPIEERFHNVRIDTDGTIASVYFDFEFLTDGKVDNRGAETWQMLRTPDGWKIVAMLYSSNF</sequence>
<dbReference type="Gene3D" id="3.10.450.50">
    <property type="match status" value="1"/>
</dbReference>
<evidence type="ECO:0000313" key="2">
    <source>
        <dbReference type="EMBL" id="URL59542.1"/>
    </source>
</evidence>
<dbReference type="RefSeq" id="WP_250340068.1">
    <property type="nucleotide sequence ID" value="NZ_CP063231.1"/>
</dbReference>
<feature type="signal peptide" evidence="1">
    <location>
        <begin position="1"/>
        <end position="19"/>
    </location>
</feature>
<reference evidence="2" key="1">
    <citation type="submission" date="2020-10" db="EMBL/GenBank/DDBJ databases">
        <title>Whole-genome sequence of Luteibacter sp. EIF3.</title>
        <authorList>
            <person name="Friedrich I."/>
            <person name="Hertel R."/>
            <person name="Daniel R."/>
        </authorList>
    </citation>
    <scope>NUCLEOTIDE SEQUENCE</scope>
    <source>
        <strain evidence="2">EIF3</strain>
    </source>
</reference>
<feature type="chain" id="PRO_5045543098" evidence="1">
    <location>
        <begin position="20"/>
        <end position="156"/>
    </location>
</feature>
<gene>
    <name evidence="2" type="ORF">IM816_05420</name>
</gene>
<accession>A0ABY4T6R9</accession>
<name>A0ABY4T6R9_9GAMM</name>
<evidence type="ECO:0000313" key="3">
    <source>
        <dbReference type="Proteomes" id="UP001056681"/>
    </source>
</evidence>
<keyword evidence="3" id="KW-1185">Reference proteome</keyword>
<organism evidence="2 3">
    <name type="scientific">Luteibacter flocculans</name>
    <dbReference type="NCBI Taxonomy" id="2780091"/>
    <lineage>
        <taxon>Bacteria</taxon>
        <taxon>Pseudomonadati</taxon>
        <taxon>Pseudomonadota</taxon>
        <taxon>Gammaproteobacteria</taxon>
        <taxon>Lysobacterales</taxon>
        <taxon>Rhodanobacteraceae</taxon>
        <taxon>Luteibacter</taxon>
    </lineage>
</organism>
<dbReference type="SUPFAM" id="SSF54427">
    <property type="entry name" value="NTF2-like"/>
    <property type="match status" value="1"/>
</dbReference>
<dbReference type="EMBL" id="CP063231">
    <property type="protein sequence ID" value="URL59542.1"/>
    <property type="molecule type" value="Genomic_DNA"/>
</dbReference>
<evidence type="ECO:0000256" key="1">
    <source>
        <dbReference type="SAM" id="SignalP"/>
    </source>
</evidence>
<dbReference type="InterPro" id="IPR032710">
    <property type="entry name" value="NTF2-like_dom_sf"/>
</dbReference>